<evidence type="ECO:0000313" key="3">
    <source>
        <dbReference type="Proteomes" id="UP000324222"/>
    </source>
</evidence>
<evidence type="ECO:0000256" key="1">
    <source>
        <dbReference type="SAM" id="Phobius"/>
    </source>
</evidence>
<protein>
    <submittedName>
        <fullName evidence="2">Uncharacterized protein</fullName>
    </submittedName>
</protein>
<proteinExistence type="predicted"/>
<sequence>MDVLTLNHQTGGHGRGGTKRAAGVAKIYTGVPHGGRLDNHPGHAHAGAQPACLPMGEEGGYVRGDVVVITGTHAYSASVVMVRACWCVCVYSLMVACRYCVRLRFMHS</sequence>
<accession>A0A5B7G212</accession>
<keyword evidence="1" id="KW-1133">Transmembrane helix</keyword>
<feature type="transmembrane region" description="Helical" evidence="1">
    <location>
        <begin position="80"/>
        <end position="101"/>
    </location>
</feature>
<dbReference type="EMBL" id="VSRR010010086">
    <property type="protein sequence ID" value="MPC51303.1"/>
    <property type="molecule type" value="Genomic_DNA"/>
</dbReference>
<keyword evidence="3" id="KW-1185">Reference proteome</keyword>
<gene>
    <name evidence="2" type="ORF">E2C01_045148</name>
</gene>
<organism evidence="2 3">
    <name type="scientific">Portunus trituberculatus</name>
    <name type="common">Swimming crab</name>
    <name type="synonym">Neptunus trituberculatus</name>
    <dbReference type="NCBI Taxonomy" id="210409"/>
    <lineage>
        <taxon>Eukaryota</taxon>
        <taxon>Metazoa</taxon>
        <taxon>Ecdysozoa</taxon>
        <taxon>Arthropoda</taxon>
        <taxon>Crustacea</taxon>
        <taxon>Multicrustacea</taxon>
        <taxon>Malacostraca</taxon>
        <taxon>Eumalacostraca</taxon>
        <taxon>Eucarida</taxon>
        <taxon>Decapoda</taxon>
        <taxon>Pleocyemata</taxon>
        <taxon>Brachyura</taxon>
        <taxon>Eubrachyura</taxon>
        <taxon>Portunoidea</taxon>
        <taxon>Portunidae</taxon>
        <taxon>Portuninae</taxon>
        <taxon>Portunus</taxon>
    </lineage>
</organism>
<dbReference type="Proteomes" id="UP000324222">
    <property type="component" value="Unassembled WGS sequence"/>
</dbReference>
<evidence type="ECO:0000313" key="2">
    <source>
        <dbReference type="EMBL" id="MPC51303.1"/>
    </source>
</evidence>
<keyword evidence="1" id="KW-0472">Membrane</keyword>
<keyword evidence="1" id="KW-0812">Transmembrane</keyword>
<reference evidence="2 3" key="1">
    <citation type="submission" date="2019-05" db="EMBL/GenBank/DDBJ databases">
        <title>Another draft genome of Portunus trituberculatus and its Hox gene families provides insights of decapod evolution.</title>
        <authorList>
            <person name="Jeong J.-H."/>
            <person name="Song I."/>
            <person name="Kim S."/>
            <person name="Choi T."/>
            <person name="Kim D."/>
            <person name="Ryu S."/>
            <person name="Kim W."/>
        </authorList>
    </citation>
    <scope>NUCLEOTIDE SEQUENCE [LARGE SCALE GENOMIC DNA]</scope>
    <source>
        <tissue evidence="2">Muscle</tissue>
    </source>
</reference>
<dbReference type="AlphaFoldDB" id="A0A5B7G212"/>
<name>A0A5B7G212_PORTR</name>
<comment type="caution">
    <text evidence="2">The sequence shown here is derived from an EMBL/GenBank/DDBJ whole genome shotgun (WGS) entry which is preliminary data.</text>
</comment>